<evidence type="ECO:0000313" key="5">
    <source>
        <dbReference type="EMBL" id="KLO17493.1"/>
    </source>
</evidence>
<dbReference type="Proteomes" id="UP000053477">
    <property type="component" value="Unassembled WGS sequence"/>
</dbReference>
<dbReference type="InParanoid" id="A0A0H2S783"/>
<proteinExistence type="inferred from homology"/>
<comment type="similarity">
    <text evidence="3">Belongs to the alpha-ketoglutarate dehydrogenase component 4 family.</text>
</comment>
<feature type="region of interest" description="Disordered" evidence="4">
    <location>
        <begin position="57"/>
        <end position="77"/>
    </location>
</feature>
<evidence type="ECO:0000256" key="1">
    <source>
        <dbReference type="ARBA" id="ARBA00004173"/>
    </source>
</evidence>
<evidence type="ECO:0000256" key="2">
    <source>
        <dbReference type="ARBA" id="ARBA00023128"/>
    </source>
</evidence>
<feature type="non-terminal residue" evidence="5">
    <location>
        <position position="1"/>
    </location>
</feature>
<organism evidence="5 6">
    <name type="scientific">Schizopora paradoxa</name>
    <dbReference type="NCBI Taxonomy" id="27342"/>
    <lineage>
        <taxon>Eukaryota</taxon>
        <taxon>Fungi</taxon>
        <taxon>Dikarya</taxon>
        <taxon>Basidiomycota</taxon>
        <taxon>Agaricomycotina</taxon>
        <taxon>Agaricomycetes</taxon>
        <taxon>Hymenochaetales</taxon>
        <taxon>Schizoporaceae</taxon>
        <taxon>Schizopora</taxon>
    </lineage>
</organism>
<accession>A0A0H2S783</accession>
<evidence type="ECO:0000256" key="3">
    <source>
        <dbReference type="ARBA" id="ARBA00043970"/>
    </source>
</evidence>
<gene>
    <name evidence="5" type="ORF">SCHPADRAFT_846434</name>
</gene>
<evidence type="ECO:0000313" key="6">
    <source>
        <dbReference type="Proteomes" id="UP000053477"/>
    </source>
</evidence>
<feature type="compositionally biased region" description="Low complexity" evidence="4">
    <location>
        <begin position="57"/>
        <end position="69"/>
    </location>
</feature>
<dbReference type="GO" id="GO:0006103">
    <property type="term" value="P:2-oxoglutarate metabolic process"/>
    <property type="evidence" value="ECO:0007669"/>
    <property type="project" value="InterPro"/>
</dbReference>
<dbReference type="EMBL" id="KQ085904">
    <property type="protein sequence ID" value="KLO17493.1"/>
    <property type="molecule type" value="Genomic_DNA"/>
</dbReference>
<reference evidence="5 6" key="1">
    <citation type="submission" date="2015-04" db="EMBL/GenBank/DDBJ databases">
        <title>Complete genome sequence of Schizopora paradoxa KUC8140, a cosmopolitan wood degrader in East Asia.</title>
        <authorList>
            <consortium name="DOE Joint Genome Institute"/>
            <person name="Min B."/>
            <person name="Park H."/>
            <person name="Jang Y."/>
            <person name="Kim J.-J."/>
            <person name="Kim K.H."/>
            <person name="Pangilinan J."/>
            <person name="Lipzen A."/>
            <person name="Riley R."/>
            <person name="Grigoriev I.V."/>
            <person name="Spatafora J.W."/>
            <person name="Choi I.-G."/>
        </authorList>
    </citation>
    <scope>NUCLEOTIDE SEQUENCE [LARGE SCALE GENOMIC DNA]</scope>
    <source>
        <strain evidence="5 6">KUC8140</strain>
    </source>
</reference>
<dbReference type="InterPro" id="IPR020373">
    <property type="entry name" value="Kgd4/YMR-31"/>
</dbReference>
<dbReference type="Pfam" id="PF10937">
    <property type="entry name" value="Kgd4-YMR31"/>
    <property type="match status" value="1"/>
</dbReference>
<keyword evidence="6" id="KW-1185">Reference proteome</keyword>
<sequence>MHPTLRVCAGAARVHKPLIHFIGKRTWPSKPEPPHAHPAGPAEYKKAFSDFVKKFQSSASGSTSSSSGGKEAKPGVFTEFWQAPSRIWNPRVRSLSEDEIEAVATGGASTR</sequence>
<keyword evidence="2" id="KW-0496">Mitochondrion</keyword>
<dbReference type="OrthoDB" id="2116030at2759"/>
<dbReference type="AlphaFoldDB" id="A0A0H2S783"/>
<protein>
    <submittedName>
        <fullName evidence="5">Uncharacterized protein</fullName>
    </submittedName>
</protein>
<evidence type="ECO:0000256" key="4">
    <source>
        <dbReference type="SAM" id="MobiDB-lite"/>
    </source>
</evidence>
<dbReference type="GO" id="GO:0005739">
    <property type="term" value="C:mitochondrion"/>
    <property type="evidence" value="ECO:0007669"/>
    <property type="project" value="UniProtKB-SubCell"/>
</dbReference>
<comment type="subcellular location">
    <subcellularLocation>
        <location evidence="1">Mitochondrion</location>
    </subcellularLocation>
</comment>
<name>A0A0H2S783_9AGAM</name>